<feature type="compositionally biased region" description="Low complexity" evidence="1">
    <location>
        <begin position="48"/>
        <end position="75"/>
    </location>
</feature>
<name>A0AAE1FV90_PETCI</name>
<organism evidence="2 3">
    <name type="scientific">Petrolisthes cinctipes</name>
    <name type="common">Flat porcelain crab</name>
    <dbReference type="NCBI Taxonomy" id="88211"/>
    <lineage>
        <taxon>Eukaryota</taxon>
        <taxon>Metazoa</taxon>
        <taxon>Ecdysozoa</taxon>
        <taxon>Arthropoda</taxon>
        <taxon>Crustacea</taxon>
        <taxon>Multicrustacea</taxon>
        <taxon>Malacostraca</taxon>
        <taxon>Eumalacostraca</taxon>
        <taxon>Eucarida</taxon>
        <taxon>Decapoda</taxon>
        <taxon>Pleocyemata</taxon>
        <taxon>Anomura</taxon>
        <taxon>Galatheoidea</taxon>
        <taxon>Porcellanidae</taxon>
        <taxon>Petrolisthes</taxon>
    </lineage>
</organism>
<evidence type="ECO:0000313" key="3">
    <source>
        <dbReference type="Proteomes" id="UP001286313"/>
    </source>
</evidence>
<feature type="region of interest" description="Disordered" evidence="1">
    <location>
        <begin position="38"/>
        <end position="100"/>
    </location>
</feature>
<sequence>MIGQRIITNHLINPSRSVRVVSDREKSHHQRVIFRARASTAFTHPQHNNNNNDNNRSYKSTTSRDINSNSSNNKNTFKRLQLDDNNNNTSKPTSQQYQHQ</sequence>
<dbReference type="EMBL" id="JAWQEG010001342">
    <property type="protein sequence ID" value="KAK3880235.1"/>
    <property type="molecule type" value="Genomic_DNA"/>
</dbReference>
<keyword evidence="3" id="KW-1185">Reference proteome</keyword>
<protein>
    <submittedName>
        <fullName evidence="2">Uncharacterized protein</fullName>
    </submittedName>
</protein>
<accession>A0AAE1FV90</accession>
<evidence type="ECO:0000313" key="2">
    <source>
        <dbReference type="EMBL" id="KAK3880235.1"/>
    </source>
</evidence>
<evidence type="ECO:0000256" key="1">
    <source>
        <dbReference type="SAM" id="MobiDB-lite"/>
    </source>
</evidence>
<reference evidence="2" key="1">
    <citation type="submission" date="2023-10" db="EMBL/GenBank/DDBJ databases">
        <title>Genome assemblies of two species of porcelain crab, Petrolisthes cinctipes and Petrolisthes manimaculis (Anomura: Porcellanidae).</title>
        <authorList>
            <person name="Angst P."/>
        </authorList>
    </citation>
    <scope>NUCLEOTIDE SEQUENCE</scope>
    <source>
        <strain evidence="2">PB745_01</strain>
        <tissue evidence="2">Gill</tissue>
    </source>
</reference>
<dbReference type="AlphaFoldDB" id="A0AAE1FV90"/>
<dbReference type="Proteomes" id="UP001286313">
    <property type="component" value="Unassembled WGS sequence"/>
</dbReference>
<feature type="compositionally biased region" description="Polar residues" evidence="1">
    <location>
        <begin position="83"/>
        <end position="100"/>
    </location>
</feature>
<proteinExistence type="predicted"/>
<gene>
    <name evidence="2" type="ORF">Pcinc_015256</name>
</gene>
<comment type="caution">
    <text evidence="2">The sequence shown here is derived from an EMBL/GenBank/DDBJ whole genome shotgun (WGS) entry which is preliminary data.</text>
</comment>